<proteinExistence type="predicted"/>
<dbReference type="AlphaFoldDB" id="A0A1Q8VTT5"/>
<organism evidence="1 2">
    <name type="scientific">Actinomyces oris</name>
    <dbReference type="NCBI Taxonomy" id="544580"/>
    <lineage>
        <taxon>Bacteria</taxon>
        <taxon>Bacillati</taxon>
        <taxon>Actinomycetota</taxon>
        <taxon>Actinomycetes</taxon>
        <taxon>Actinomycetales</taxon>
        <taxon>Actinomycetaceae</taxon>
        <taxon>Actinomyces</taxon>
    </lineage>
</organism>
<feature type="non-terminal residue" evidence="1">
    <location>
        <position position="1"/>
    </location>
</feature>
<evidence type="ECO:0000313" key="1">
    <source>
        <dbReference type="EMBL" id="OLO51486.1"/>
    </source>
</evidence>
<dbReference type="EMBL" id="MSKM01000052">
    <property type="protein sequence ID" value="OLO51486.1"/>
    <property type="molecule type" value="Genomic_DNA"/>
</dbReference>
<gene>
    <name evidence="1" type="ORF">BKH27_12105</name>
</gene>
<reference evidence="1 2" key="1">
    <citation type="submission" date="2016-12" db="EMBL/GenBank/DDBJ databases">
        <title>Genomic comparison of strains in the 'Actinomyces naeslundii' group.</title>
        <authorList>
            <person name="Mughal S.R."/>
            <person name="Do T."/>
            <person name="Gilbert S.C."/>
            <person name="Witherden E.A."/>
            <person name="Didelot X."/>
            <person name="Beighton D."/>
        </authorList>
    </citation>
    <scope>NUCLEOTIDE SEQUENCE [LARGE SCALE GENOMIC DNA]</scope>
    <source>
        <strain evidence="1 2">MMRCO6-1</strain>
    </source>
</reference>
<comment type="caution">
    <text evidence="1">The sequence shown here is derived from an EMBL/GenBank/DDBJ whole genome shotgun (WGS) entry which is preliminary data.</text>
</comment>
<accession>A0A1Q8VTT5</accession>
<name>A0A1Q8VTT5_9ACTO</name>
<protein>
    <submittedName>
        <fullName evidence="1">Uncharacterized protein</fullName>
    </submittedName>
</protein>
<sequence>LGRLPTTRRAQLSGSRCLRSVRGLWLWWQRRWPGRAMLMRPSLRLSGSRRLRSVRGFWLWWQRRWPRQVPLMEP</sequence>
<evidence type="ECO:0000313" key="2">
    <source>
        <dbReference type="Proteomes" id="UP000185772"/>
    </source>
</evidence>
<dbReference type="Proteomes" id="UP000185772">
    <property type="component" value="Unassembled WGS sequence"/>
</dbReference>